<evidence type="ECO:0000313" key="2">
    <source>
        <dbReference type="Proteomes" id="UP000503003"/>
    </source>
</evidence>
<dbReference type="Pfam" id="PF07751">
    <property type="entry name" value="Abi_2"/>
    <property type="match status" value="1"/>
</dbReference>
<dbReference type="InterPro" id="IPR017034">
    <property type="entry name" value="Abi_system_AbiD/AbiF"/>
</dbReference>
<evidence type="ECO:0000313" key="1">
    <source>
        <dbReference type="EMBL" id="QIH41433.1"/>
    </source>
</evidence>
<dbReference type="EMBL" id="CP049331">
    <property type="protein sequence ID" value="QIH41433.1"/>
    <property type="molecule type" value="Genomic_DNA"/>
</dbReference>
<reference evidence="1 2" key="1">
    <citation type="submission" date="2020-02" db="EMBL/GenBank/DDBJ databases">
        <title>A complete genome of a marine bacterium Vibrio sp. ZWAL4003 isolated from the mangrove sediment with the ability to degrade polysaccharides.</title>
        <authorList>
            <person name="Wu J."/>
            <person name="Qu W."/>
            <person name="Zeng R."/>
        </authorList>
    </citation>
    <scope>NUCLEOTIDE SEQUENCE [LARGE SCALE GENOMIC DNA]</scope>
    <source>
        <strain evidence="1 2">ZWAL4003</strain>
    </source>
</reference>
<keyword evidence="2" id="KW-1185">Reference proteome</keyword>
<dbReference type="InterPro" id="IPR011664">
    <property type="entry name" value="Abi_system_AbiD/AbiF-like"/>
</dbReference>
<protein>
    <submittedName>
        <fullName evidence="1">Abi family protein</fullName>
    </submittedName>
</protein>
<dbReference type="RefSeq" id="WP_165311029.1">
    <property type="nucleotide sequence ID" value="NZ_CP049331.1"/>
</dbReference>
<dbReference type="Proteomes" id="UP000503003">
    <property type="component" value="Chromosome 1"/>
</dbReference>
<proteinExistence type="predicted"/>
<accession>A0A6G7CH86</accession>
<dbReference type="AlphaFoldDB" id="A0A6G7CH86"/>
<organism evidence="1 2">
    <name type="scientific">Vibrio ziniensis</name>
    <dbReference type="NCBI Taxonomy" id="2711221"/>
    <lineage>
        <taxon>Bacteria</taxon>
        <taxon>Pseudomonadati</taxon>
        <taxon>Pseudomonadota</taxon>
        <taxon>Gammaproteobacteria</taxon>
        <taxon>Vibrionales</taxon>
        <taxon>Vibrionaceae</taxon>
        <taxon>Vibrio</taxon>
    </lineage>
</organism>
<name>A0A6G7CH86_9VIBR</name>
<dbReference type="KEGG" id="vzi:G5S32_05240"/>
<gene>
    <name evidence="1" type="ORF">G5S32_05240</name>
</gene>
<sequence>MEALAPPKEYKSYDELLDILNVRGMTIESDERAKRKLAQVGYYRLSGFSYSCRKFIKKPCGSLEICDVMRTPKRKNDFLPGTSFNKVFNLYLFDKKLRVLIMDALERIEVHIRSLIAHEIGKGHTKEVGTGNFIPDPMAWCDPTYINPKHLNKRGSESDWDKWIANHYKLISRCREDCIEWHKRTKKSMPFWVVIEAWDFGTLSKYFGMLNDSYRMRICKRLGLDHHKAPNILGSWLMSMNLLRNRCAHHSRIWNQKANYILPVPENNPYFDRVALDDNSRQRLFGLMVVMNYLLQQLGQSSIWMNQVMSEIEKFPQLPGCRLHSLGLTDDVIPSKEILGLREVTLIEANTEIRQ</sequence>
<dbReference type="PIRSF" id="PIRSF034934">
    <property type="entry name" value="AbiF_AbiD"/>
    <property type="match status" value="1"/>
</dbReference>